<evidence type="ECO:0000313" key="2">
    <source>
        <dbReference type="Proteomes" id="UP000012960"/>
    </source>
</evidence>
<dbReference type="EnsemblPlants" id="Ma04_t08550.1">
    <property type="protein sequence ID" value="Ma04_p08550.1"/>
    <property type="gene ID" value="Ma04_g08550"/>
</dbReference>
<evidence type="ECO:0000313" key="1">
    <source>
        <dbReference type="EnsemblPlants" id="Ma04_p08550.1"/>
    </source>
</evidence>
<proteinExistence type="predicted"/>
<protein>
    <submittedName>
        <fullName evidence="1">Uncharacterized protein</fullName>
    </submittedName>
</protein>
<organism evidence="1 2">
    <name type="scientific">Musa acuminata subsp. malaccensis</name>
    <name type="common">Wild banana</name>
    <name type="synonym">Musa malaccensis</name>
    <dbReference type="NCBI Taxonomy" id="214687"/>
    <lineage>
        <taxon>Eukaryota</taxon>
        <taxon>Viridiplantae</taxon>
        <taxon>Streptophyta</taxon>
        <taxon>Embryophyta</taxon>
        <taxon>Tracheophyta</taxon>
        <taxon>Spermatophyta</taxon>
        <taxon>Magnoliopsida</taxon>
        <taxon>Liliopsida</taxon>
        <taxon>Zingiberales</taxon>
        <taxon>Musaceae</taxon>
        <taxon>Musa</taxon>
    </lineage>
</organism>
<sequence>MRYNLFVTGTTLATATDIALLLPPCHVLALPRANPTKLPISRSAELALRLFELKLKQPPPLPPPPPPPYLSGFLRSLLPSPKSQVGFRIADPYRPPLCKLRKISAPVASLGAWSSDRRGFRSEGHQQAASMVCNAGIGNFVSRTKNPEDPTLAEEGQIEDSSCSRIAEPGLWRVGRAGYLERL</sequence>
<accession>A0A804IMH8</accession>
<reference evidence="1" key="1">
    <citation type="submission" date="2021-05" db="UniProtKB">
        <authorList>
            <consortium name="EnsemblPlants"/>
        </authorList>
    </citation>
    <scope>IDENTIFICATION</scope>
    <source>
        <strain evidence="1">subsp. malaccensis</strain>
    </source>
</reference>
<keyword evidence="2" id="KW-1185">Reference proteome</keyword>
<dbReference type="Proteomes" id="UP000012960">
    <property type="component" value="Unplaced"/>
</dbReference>
<dbReference type="AlphaFoldDB" id="A0A804IMH8"/>
<dbReference type="InParanoid" id="A0A804IMH8"/>
<dbReference type="Gramene" id="Ma04_t08550.1">
    <property type="protein sequence ID" value="Ma04_p08550.1"/>
    <property type="gene ID" value="Ma04_g08550"/>
</dbReference>
<name>A0A804IMH8_MUSAM</name>